<evidence type="ECO:0008006" key="5">
    <source>
        <dbReference type="Google" id="ProtNLM"/>
    </source>
</evidence>
<dbReference type="PATRIC" id="fig|442.7.peg.3311"/>
<proteinExistence type="predicted"/>
<sequence length="249" mass="26603">MSRKFALRGHLLAAAALLGAGLSLSACAEQPKVIVEHVDIGDASTAPLASNHAARVCDGSATRVSLDWHPMYFMTIDIAKFTPQGMVPYDTIAAPVTFHQERMERLDRDCRGFALKTSLRRDELNTHRSFVDYVLLSSHNGQTVRLKHGTIEVNGSTGHERTAQTISFDAGDGLQLTGEVHINPGPEYRTLRMALDHPVGTSSSGLSGARALPQERAGVSLGSLTGSSSGGYRSGDPRADIGGFGKIVH</sequence>
<name>A0A149QRT8_9PROT</name>
<evidence type="ECO:0000313" key="3">
    <source>
        <dbReference type="EMBL" id="KXV00035.1"/>
    </source>
</evidence>
<feature type="region of interest" description="Disordered" evidence="1">
    <location>
        <begin position="220"/>
        <end position="249"/>
    </location>
</feature>
<feature type="chain" id="PRO_5007552858" description="Lipoprotein" evidence="2">
    <location>
        <begin position="29"/>
        <end position="249"/>
    </location>
</feature>
<dbReference type="PROSITE" id="PS51257">
    <property type="entry name" value="PROKAR_LIPOPROTEIN"/>
    <property type="match status" value="1"/>
</dbReference>
<accession>A0A149QRT8</accession>
<feature type="signal peptide" evidence="2">
    <location>
        <begin position="1"/>
        <end position="28"/>
    </location>
</feature>
<protein>
    <recommendedName>
        <fullName evidence="5">Lipoprotein</fullName>
    </recommendedName>
</protein>
<keyword evidence="2" id="KW-0732">Signal</keyword>
<gene>
    <name evidence="3" type="ORF">AD929_12445</name>
</gene>
<dbReference type="RefSeq" id="WP_062497315.1">
    <property type="nucleotide sequence ID" value="NZ_LHZB01000118.1"/>
</dbReference>
<evidence type="ECO:0000313" key="4">
    <source>
        <dbReference type="Proteomes" id="UP000075573"/>
    </source>
</evidence>
<reference evidence="3 4" key="1">
    <citation type="submission" date="2015-06" db="EMBL/GenBank/DDBJ databases">
        <title>Improved classification and identification of acetic acid bacteria using matrix-assisted laser desorption/ionization time-of-flight mass spectrometry; Gluconobacter nephelii and Gluconobacter uchimurae are later heterotypic synonyms of Gluconobacter japonicus and Gluconobacter oxydans, respectively.</title>
        <authorList>
            <person name="Li L."/>
            <person name="Cleenwerck I."/>
            <person name="De Vuyst L."/>
            <person name="Vandamme P."/>
        </authorList>
    </citation>
    <scope>NUCLEOTIDE SEQUENCE [LARGE SCALE GENOMIC DNA]</scope>
    <source>
        <strain evidence="3 4">LMG 1764</strain>
    </source>
</reference>
<dbReference type="EMBL" id="LHZB01000118">
    <property type="protein sequence ID" value="KXV00035.1"/>
    <property type="molecule type" value="Genomic_DNA"/>
</dbReference>
<organism evidence="3 4">
    <name type="scientific">Gluconobacter potus</name>
    <dbReference type="NCBI Taxonomy" id="2724927"/>
    <lineage>
        <taxon>Bacteria</taxon>
        <taxon>Pseudomonadati</taxon>
        <taxon>Pseudomonadota</taxon>
        <taxon>Alphaproteobacteria</taxon>
        <taxon>Acetobacterales</taxon>
        <taxon>Acetobacteraceae</taxon>
        <taxon>Gluconobacter</taxon>
    </lineage>
</organism>
<evidence type="ECO:0000256" key="1">
    <source>
        <dbReference type="SAM" id="MobiDB-lite"/>
    </source>
</evidence>
<dbReference type="AlphaFoldDB" id="A0A149QRT8"/>
<dbReference type="Proteomes" id="UP000075573">
    <property type="component" value="Unassembled WGS sequence"/>
</dbReference>
<comment type="caution">
    <text evidence="3">The sequence shown here is derived from an EMBL/GenBank/DDBJ whole genome shotgun (WGS) entry which is preliminary data.</text>
</comment>
<evidence type="ECO:0000256" key="2">
    <source>
        <dbReference type="SAM" id="SignalP"/>
    </source>
</evidence>